<dbReference type="STRING" id="61424.A0A2T9YBB4"/>
<keyword evidence="4" id="KW-0805">Transcription regulation</keyword>
<comment type="caution">
    <text evidence="13">The sequence shown here is derived from an EMBL/GenBank/DDBJ whole genome shotgun (WGS) entry which is preliminary data.</text>
</comment>
<dbReference type="InterPro" id="IPR011039">
    <property type="entry name" value="TFIIF_interaction"/>
</dbReference>
<dbReference type="FunFam" id="1.10.10.10:FF:000035">
    <property type="entry name" value="General transcription factor IIF subunit 2"/>
    <property type="match status" value="1"/>
</dbReference>
<dbReference type="PANTHER" id="PTHR10445:SF0">
    <property type="entry name" value="GENERAL TRANSCRIPTION FACTOR IIF SUBUNIT 2"/>
    <property type="match status" value="1"/>
</dbReference>
<evidence type="ECO:0000256" key="8">
    <source>
        <dbReference type="ARBA" id="ARBA00081473"/>
    </source>
</evidence>
<dbReference type="Pfam" id="PF17683">
    <property type="entry name" value="TFIIF_beta_N"/>
    <property type="match status" value="1"/>
</dbReference>
<keyword evidence="6" id="KW-0804">Transcription</keyword>
<feature type="compositionally biased region" description="Acidic residues" evidence="10">
    <location>
        <begin position="331"/>
        <end position="342"/>
    </location>
</feature>
<keyword evidence="14" id="KW-1185">Reference proteome</keyword>
<reference evidence="13 14" key="1">
    <citation type="journal article" date="2018" name="MBio">
        <title>Comparative Genomics Reveals the Core Gene Toolbox for the Fungus-Insect Symbiosis.</title>
        <authorList>
            <person name="Wang Y."/>
            <person name="Stata M."/>
            <person name="Wang W."/>
            <person name="Stajich J.E."/>
            <person name="White M.M."/>
            <person name="Moncalvo J.M."/>
        </authorList>
    </citation>
    <scope>NUCLEOTIDE SEQUENCE [LARGE SCALE GENOMIC DNA]</scope>
    <source>
        <strain evidence="13 14">AUS-77-4</strain>
    </source>
</reference>
<dbReference type="GO" id="GO:0005674">
    <property type="term" value="C:transcription factor TFIIF complex"/>
    <property type="evidence" value="ECO:0007669"/>
    <property type="project" value="InterPro"/>
</dbReference>
<sequence length="342" mass="39397">MDFENEGPEFMEQDDDSRYDYSKVEALGSMDDELDELKITGIDTKVWLVKVPDFLAEKWSKIDESGSEIGKVRIYNQPDESGNNISILLQDREDYNDIPKKYNLKVINSEVNNMYVFNEARKPDVEIKPTSLNALKNIPTSLTGTIHHECTVTPTLDDNYQQIMRKRIFNYSKPNRTVQVLGATHKNSRMYSPGLLKNQTVLSSRKKYAMGISDSRMERIPRNELLDLLFTAFEKYTYWTFKGLVEYTKQPSPFLKEVLNDIAILNKRGPYSSMYNLKSEFRNASANPQTSFPQTSLNDNVVAPVNSNSEINPKESTIADQNNKYQHGADQFEEEDEFEDVE</sequence>
<dbReference type="Pfam" id="PF02270">
    <property type="entry name" value="TFIIF_beta"/>
    <property type="match status" value="1"/>
</dbReference>
<dbReference type="SUPFAM" id="SSF46785">
    <property type="entry name" value="Winged helix' DNA-binding domain"/>
    <property type="match status" value="1"/>
</dbReference>
<evidence type="ECO:0000256" key="7">
    <source>
        <dbReference type="ARBA" id="ARBA00023242"/>
    </source>
</evidence>
<comment type="subcellular location">
    <subcellularLocation>
        <location evidence="1">Nucleus</location>
    </subcellularLocation>
</comment>
<dbReference type="SUPFAM" id="SSF50916">
    <property type="entry name" value="Rap30/74 interaction domains"/>
    <property type="match status" value="1"/>
</dbReference>
<feature type="domain" description="TFIIF beta subunit N-terminal" evidence="12">
    <location>
        <begin position="44"/>
        <end position="155"/>
    </location>
</feature>
<proteinExistence type="inferred from homology"/>
<dbReference type="OrthoDB" id="26094at2759"/>
<dbReference type="Proteomes" id="UP000245699">
    <property type="component" value="Unassembled WGS sequence"/>
</dbReference>
<accession>A0A2T9YBB4</accession>
<comment type="similarity">
    <text evidence="2">Belongs to the TFIIF beta subunit family.</text>
</comment>
<gene>
    <name evidence="13" type="ORF">BB559_005029</name>
</gene>
<keyword evidence="5" id="KW-0238">DNA-binding</keyword>
<evidence type="ECO:0000256" key="4">
    <source>
        <dbReference type="ARBA" id="ARBA00023015"/>
    </source>
</evidence>
<evidence type="ECO:0000256" key="3">
    <source>
        <dbReference type="ARBA" id="ARBA00021453"/>
    </source>
</evidence>
<dbReference type="InterPro" id="IPR036388">
    <property type="entry name" value="WH-like_DNA-bd_sf"/>
</dbReference>
<dbReference type="GO" id="GO:0003677">
    <property type="term" value="F:DNA binding"/>
    <property type="evidence" value="ECO:0007669"/>
    <property type="project" value="UniProtKB-KW"/>
</dbReference>
<dbReference type="InterPro" id="IPR036390">
    <property type="entry name" value="WH_DNA-bd_sf"/>
</dbReference>
<evidence type="ECO:0000256" key="5">
    <source>
        <dbReference type="ARBA" id="ARBA00023125"/>
    </source>
</evidence>
<dbReference type="InterPro" id="IPR040450">
    <property type="entry name" value="TFIIF_beta_HTH"/>
</dbReference>
<organism evidence="13 14">
    <name type="scientific">Furculomyces boomerangus</name>
    <dbReference type="NCBI Taxonomy" id="61424"/>
    <lineage>
        <taxon>Eukaryota</taxon>
        <taxon>Fungi</taxon>
        <taxon>Fungi incertae sedis</taxon>
        <taxon>Zoopagomycota</taxon>
        <taxon>Kickxellomycotina</taxon>
        <taxon>Harpellomycetes</taxon>
        <taxon>Harpellales</taxon>
        <taxon>Harpellaceae</taxon>
        <taxon>Furculomyces</taxon>
    </lineage>
</organism>
<dbReference type="CDD" id="cd07980">
    <property type="entry name" value="TFIIF_beta"/>
    <property type="match status" value="1"/>
</dbReference>
<evidence type="ECO:0000313" key="14">
    <source>
        <dbReference type="Proteomes" id="UP000245699"/>
    </source>
</evidence>
<feature type="compositionally biased region" description="Polar residues" evidence="10">
    <location>
        <begin position="306"/>
        <end position="325"/>
    </location>
</feature>
<dbReference type="GO" id="GO:0006367">
    <property type="term" value="P:transcription initiation at RNA polymerase II promoter"/>
    <property type="evidence" value="ECO:0007669"/>
    <property type="project" value="InterPro"/>
</dbReference>
<evidence type="ECO:0000259" key="11">
    <source>
        <dbReference type="Pfam" id="PF02270"/>
    </source>
</evidence>
<name>A0A2T9YBB4_9FUNG</name>
<dbReference type="InterPro" id="IPR003196">
    <property type="entry name" value="TFIIF_beta"/>
</dbReference>
<dbReference type="AlphaFoldDB" id="A0A2T9YBB4"/>
<feature type="region of interest" description="Disordered" evidence="10">
    <location>
        <begin position="306"/>
        <end position="342"/>
    </location>
</feature>
<dbReference type="EMBL" id="MBFT01000534">
    <property type="protein sequence ID" value="PVU89584.1"/>
    <property type="molecule type" value="Genomic_DNA"/>
</dbReference>
<evidence type="ECO:0000256" key="6">
    <source>
        <dbReference type="ARBA" id="ARBA00023163"/>
    </source>
</evidence>
<evidence type="ECO:0000256" key="2">
    <source>
        <dbReference type="ARBA" id="ARBA00009543"/>
    </source>
</evidence>
<evidence type="ECO:0000256" key="1">
    <source>
        <dbReference type="ARBA" id="ARBA00004123"/>
    </source>
</evidence>
<keyword evidence="7" id="KW-0539">Nucleus</keyword>
<feature type="domain" description="TFIIF beta subunit HTH" evidence="11">
    <location>
        <begin position="219"/>
        <end position="282"/>
    </location>
</feature>
<evidence type="ECO:0000313" key="13">
    <source>
        <dbReference type="EMBL" id="PVU89584.1"/>
    </source>
</evidence>
<dbReference type="PANTHER" id="PTHR10445">
    <property type="entry name" value="GENERAL TRANSCRIPTION FACTOR IIF SUBUNIT 2"/>
    <property type="match status" value="1"/>
</dbReference>
<evidence type="ECO:0000259" key="12">
    <source>
        <dbReference type="Pfam" id="PF17683"/>
    </source>
</evidence>
<dbReference type="InterPro" id="IPR040504">
    <property type="entry name" value="TFIIF_beta_N"/>
</dbReference>
<protein>
    <recommendedName>
        <fullName evidence="3">Transcription initiation factor IIF subunit beta</fullName>
    </recommendedName>
    <alternativeName>
        <fullName evidence="9">TFIIF medium subunit</fullName>
    </alternativeName>
    <alternativeName>
        <fullName evidence="8">TFIIF-beta</fullName>
    </alternativeName>
</protein>
<dbReference type="Gene3D" id="1.10.10.10">
    <property type="entry name" value="Winged helix-like DNA-binding domain superfamily/Winged helix DNA-binding domain"/>
    <property type="match status" value="1"/>
</dbReference>
<evidence type="ECO:0000256" key="9">
    <source>
        <dbReference type="ARBA" id="ARBA00081863"/>
    </source>
</evidence>
<evidence type="ECO:0000256" key="10">
    <source>
        <dbReference type="SAM" id="MobiDB-lite"/>
    </source>
</evidence>